<dbReference type="GO" id="GO:0032259">
    <property type="term" value="P:methylation"/>
    <property type="evidence" value="ECO:0007669"/>
    <property type="project" value="UniProtKB-KW"/>
</dbReference>
<reference evidence="7" key="2">
    <citation type="submission" date="2022-10" db="EMBL/GenBank/DDBJ databases">
        <title>Human gut microbiome strain richness.</title>
        <authorList>
            <person name="Chen-Liaw A."/>
        </authorList>
    </citation>
    <scope>NUCLEOTIDE SEQUENCE</scope>
    <source>
        <strain evidence="7">1001283st1_A3_1001283B150304_161114</strain>
    </source>
</reference>
<proteinExistence type="inferred from homology"/>
<name>A0A174R7V8_BACT4</name>
<dbReference type="Proteomes" id="UP001217776">
    <property type="component" value="Unassembled WGS sequence"/>
</dbReference>
<dbReference type="EMBL" id="JAQNVG010000009">
    <property type="protein sequence ID" value="MDC2235632.1"/>
    <property type="molecule type" value="Genomic_DNA"/>
</dbReference>
<evidence type="ECO:0000313" key="7">
    <source>
        <dbReference type="EMBL" id="MDC2235632.1"/>
    </source>
</evidence>
<evidence type="ECO:0000256" key="2">
    <source>
        <dbReference type="ARBA" id="ARBA00022603"/>
    </source>
</evidence>
<dbReference type="InterPro" id="IPR002052">
    <property type="entry name" value="DNA_methylase_N6_adenine_CS"/>
</dbReference>
<dbReference type="Proteomes" id="UP000095541">
    <property type="component" value="Unassembled WGS sequence"/>
</dbReference>
<dbReference type="RefSeq" id="WP_004303393.1">
    <property type="nucleotide sequence ID" value="NZ_CAXVLI010000018.1"/>
</dbReference>
<keyword evidence="3 6" id="KW-0808">Transferase</keyword>
<evidence type="ECO:0000259" key="5">
    <source>
        <dbReference type="Pfam" id="PF01555"/>
    </source>
</evidence>
<evidence type="ECO:0000256" key="3">
    <source>
        <dbReference type="ARBA" id="ARBA00022679"/>
    </source>
</evidence>
<dbReference type="PRINTS" id="PR00508">
    <property type="entry name" value="S21N4MTFRASE"/>
</dbReference>
<reference evidence="6 8" key="1">
    <citation type="submission" date="2015-09" db="EMBL/GenBank/DDBJ databases">
        <authorList>
            <consortium name="Pathogen Informatics"/>
        </authorList>
    </citation>
    <scope>NUCLEOTIDE SEQUENCE [LARGE SCALE GENOMIC DNA]</scope>
    <source>
        <strain evidence="6 8">2789STDY5834945</strain>
    </source>
</reference>
<dbReference type="GO" id="GO:0008170">
    <property type="term" value="F:N-methyltransferase activity"/>
    <property type="evidence" value="ECO:0007669"/>
    <property type="project" value="InterPro"/>
</dbReference>
<dbReference type="AlphaFoldDB" id="A0A174R7V8"/>
<dbReference type="GeneID" id="75114514"/>
<dbReference type="InterPro" id="IPR001091">
    <property type="entry name" value="RM_Methyltransferase"/>
</dbReference>
<dbReference type="PROSITE" id="PS00092">
    <property type="entry name" value="N6_MTASE"/>
    <property type="match status" value="1"/>
</dbReference>
<dbReference type="Pfam" id="PF01555">
    <property type="entry name" value="N6_N4_Mtase"/>
    <property type="match status" value="2"/>
</dbReference>
<dbReference type="EC" id="2.1.1.-" evidence="4"/>
<protein>
    <recommendedName>
        <fullName evidence="4">Methyltransferase</fullName>
        <ecNumber evidence="4">2.1.1.-</ecNumber>
    </recommendedName>
</protein>
<dbReference type="InterPro" id="IPR029063">
    <property type="entry name" value="SAM-dependent_MTases_sf"/>
</dbReference>
<keyword evidence="2 6" id="KW-0489">Methyltransferase</keyword>
<accession>A0A174R7V8</accession>
<evidence type="ECO:0000256" key="4">
    <source>
        <dbReference type="RuleBase" id="RU362026"/>
    </source>
</evidence>
<comment type="similarity">
    <text evidence="1 4">Belongs to the N(4)/N(6)-methyltransferase family.</text>
</comment>
<evidence type="ECO:0000313" key="8">
    <source>
        <dbReference type="Proteomes" id="UP000095541"/>
    </source>
</evidence>
<feature type="domain" description="DNA methylase N-4/N-6" evidence="5">
    <location>
        <begin position="144"/>
        <end position="210"/>
    </location>
</feature>
<dbReference type="SUPFAM" id="SSF53335">
    <property type="entry name" value="S-adenosyl-L-methionine-dependent methyltransferases"/>
    <property type="match status" value="1"/>
</dbReference>
<dbReference type="EMBL" id="CZBI01000002">
    <property type="protein sequence ID" value="CUP80241.1"/>
    <property type="molecule type" value="Genomic_DNA"/>
</dbReference>
<gene>
    <name evidence="6" type="primary">yhdJ</name>
    <name evidence="6" type="ORF">ERS852557_01727</name>
    <name evidence="7" type="ORF">PO127_07710</name>
</gene>
<sequence length="224" mass="25244">MITNQIYNEDCLEALKRVPDNSVDCIITDPPYFLGMTHNGQKGSFKDLSICKPFYRDLFQEFNRVKKPGACVYFFTDWRGYAFYYPLFDLYLGASNMLVWNKQSGPGNHYAFIHELILFHCGKGVSIGATNIIDNIRSFASGAKLVEGEKVHPTQKPVALIRKLIEDSTKPGDLILDTFGGSGTTAVASIESGRNFVLMEQDEIYYFTAQKRIKDAYERFNGGG</sequence>
<evidence type="ECO:0000313" key="6">
    <source>
        <dbReference type="EMBL" id="CUP80241.1"/>
    </source>
</evidence>
<organism evidence="6 8">
    <name type="scientific">Bacteroides thetaiotaomicron</name>
    <dbReference type="NCBI Taxonomy" id="818"/>
    <lineage>
        <taxon>Bacteria</taxon>
        <taxon>Pseudomonadati</taxon>
        <taxon>Bacteroidota</taxon>
        <taxon>Bacteroidia</taxon>
        <taxon>Bacteroidales</taxon>
        <taxon>Bacteroidaceae</taxon>
        <taxon>Bacteroides</taxon>
    </lineage>
</organism>
<feature type="domain" description="DNA methylase N-4/N-6" evidence="5">
    <location>
        <begin position="23"/>
        <end position="119"/>
    </location>
</feature>
<dbReference type="GO" id="GO:0003677">
    <property type="term" value="F:DNA binding"/>
    <property type="evidence" value="ECO:0007669"/>
    <property type="project" value="InterPro"/>
</dbReference>
<dbReference type="InterPro" id="IPR002941">
    <property type="entry name" value="DNA_methylase_N4/N6"/>
</dbReference>
<dbReference type="Gene3D" id="3.40.50.150">
    <property type="entry name" value="Vaccinia Virus protein VP39"/>
    <property type="match status" value="1"/>
</dbReference>
<evidence type="ECO:0000256" key="1">
    <source>
        <dbReference type="ARBA" id="ARBA00006594"/>
    </source>
</evidence>